<sequence>MYGRPAGSPYEIIATLYGRPAGRPYTPTARRLDLEHIPLIHRNLHRTRQYHPLPIRPFHSTPPNFPQAPRHAKGRDLAMIGEDARREGFQELDSPHHPIAAPEAPCPTAAFDAITIHVLSEGQVVAIDGGSNNTGLSVITSDMPLLVAHLGRDSADSPLDASPALPSARLWEIQGSQMAYVGASQDLTGNIYADDGAGITDIVLNAGERCAIHNVGALNAQGLDSDPSTVVFASMRISRRARFRTRTGMATIKRHSCPQGT</sequence>
<reference evidence="1" key="1">
    <citation type="submission" date="2019-02" db="EMBL/GenBank/DDBJ databases">
        <authorList>
            <person name="Gruber-Vodicka R. H."/>
            <person name="Seah K. B. B."/>
        </authorList>
    </citation>
    <scope>NUCLEOTIDE SEQUENCE</scope>
    <source>
        <strain evidence="1">BECK_S313</strain>
    </source>
</reference>
<name>A0A450WQJ8_9GAMM</name>
<proteinExistence type="predicted"/>
<gene>
    <name evidence="1" type="ORF">BECKLPF1236B_GA0070989_11684</name>
</gene>
<dbReference type="AlphaFoldDB" id="A0A450WQJ8"/>
<dbReference type="EMBL" id="CAADFK010000168">
    <property type="protein sequence ID" value="VFK19305.1"/>
    <property type="molecule type" value="Genomic_DNA"/>
</dbReference>
<evidence type="ECO:0000313" key="1">
    <source>
        <dbReference type="EMBL" id="VFK19305.1"/>
    </source>
</evidence>
<protein>
    <submittedName>
        <fullName evidence="1">Uncharacterized protein</fullName>
    </submittedName>
</protein>
<organism evidence="1">
    <name type="scientific">Candidatus Kentrum sp. LPFa</name>
    <dbReference type="NCBI Taxonomy" id="2126335"/>
    <lineage>
        <taxon>Bacteria</taxon>
        <taxon>Pseudomonadati</taxon>
        <taxon>Pseudomonadota</taxon>
        <taxon>Gammaproteobacteria</taxon>
        <taxon>Candidatus Kentrum</taxon>
    </lineage>
</organism>
<accession>A0A450WQJ8</accession>